<sequence>MDRTSIQSGSVVSDFMSRSMSRLGSFVKETLNGSAEPRFPTVTGMSPQSHAYDPSETVIQQEAVVRDDSVDSGRTVPSWLESRDENERDGPALPLKASFRDIVEENEHLRRTCRELRSVEQNNMDKMHNLVNALAESQREADRKLQDLVRALEESQRENRRLAKEAAEMRVLLCERVREPEDKPHKLKHAENDGGQICKLDPKSLLQYNVCGETVVEMKQARQGPKESVEAYTARFQAMVTHLQACYLVSKRPSVALGSWERRIQMDYARAMLRKELSMLMERDGKTFGITYHAEPSEMGKYLPQLYREALNLRQRQPQDGHTSLHFTQAQPRHEGKRSAPTQSEDMQGKEKKFDKKKVKCYNCQKFGHFRDKCPLLSRIKALPMVPVTFRFGNQSIVLNALLDTAAEESFISTKAVRKFGSSFKSSGSFYMLDLPHADMILSWEWMRTNKIVIDAGHPRVFAKWRKKMGERSGGHVEEAANLVERVKSFAKRYPGSLVGQLMLAELRGDHGCTPDAIAEAIRSTCRQARRDLFEDSLSEWSSESRACKKQNVEAYIGTELTCTEGTSFISKKS</sequence>
<evidence type="ECO:0000256" key="2">
    <source>
        <dbReference type="SAM" id="Coils"/>
    </source>
</evidence>
<keyword evidence="7" id="KW-1185">Reference proteome</keyword>
<keyword evidence="1" id="KW-0479">Metal-binding</keyword>
<feature type="region of interest" description="Disordered" evidence="3">
    <location>
        <begin position="326"/>
        <end position="351"/>
    </location>
</feature>
<dbReference type="HOGENOM" id="CLU_475265_0_0_1"/>
<dbReference type="Gene3D" id="4.10.60.10">
    <property type="entry name" value="Zinc finger, CCHC-type"/>
    <property type="match status" value="1"/>
</dbReference>
<keyword evidence="2" id="KW-0175">Coiled coil</keyword>
<dbReference type="EMBL" id="JH993157">
    <property type="protein sequence ID" value="EKX33071.1"/>
    <property type="molecule type" value="Genomic_DNA"/>
</dbReference>
<dbReference type="AlphaFoldDB" id="L1I9Z0"/>
<evidence type="ECO:0000256" key="3">
    <source>
        <dbReference type="SAM" id="MobiDB-lite"/>
    </source>
</evidence>
<evidence type="ECO:0000256" key="1">
    <source>
        <dbReference type="PROSITE-ProRule" id="PRU00047"/>
    </source>
</evidence>
<dbReference type="KEGG" id="gtt:GUITHDRAFT_120730"/>
<keyword evidence="1" id="KW-0863">Zinc-finger</keyword>
<reference evidence="5 7" key="1">
    <citation type="journal article" date="2012" name="Nature">
        <title>Algal genomes reveal evolutionary mosaicism and the fate of nucleomorphs.</title>
        <authorList>
            <consortium name="DOE Joint Genome Institute"/>
            <person name="Curtis B.A."/>
            <person name="Tanifuji G."/>
            <person name="Burki F."/>
            <person name="Gruber A."/>
            <person name="Irimia M."/>
            <person name="Maruyama S."/>
            <person name="Arias M.C."/>
            <person name="Ball S.G."/>
            <person name="Gile G.H."/>
            <person name="Hirakawa Y."/>
            <person name="Hopkins J.F."/>
            <person name="Kuo A."/>
            <person name="Rensing S.A."/>
            <person name="Schmutz J."/>
            <person name="Symeonidi A."/>
            <person name="Elias M."/>
            <person name="Eveleigh R.J."/>
            <person name="Herman E.K."/>
            <person name="Klute M.J."/>
            <person name="Nakayama T."/>
            <person name="Obornik M."/>
            <person name="Reyes-Prieto A."/>
            <person name="Armbrust E.V."/>
            <person name="Aves S.J."/>
            <person name="Beiko R.G."/>
            <person name="Coutinho P."/>
            <person name="Dacks J.B."/>
            <person name="Durnford D.G."/>
            <person name="Fast N.M."/>
            <person name="Green B.R."/>
            <person name="Grisdale C.J."/>
            <person name="Hempel F."/>
            <person name="Henrissat B."/>
            <person name="Hoppner M.P."/>
            <person name="Ishida K."/>
            <person name="Kim E."/>
            <person name="Koreny L."/>
            <person name="Kroth P.G."/>
            <person name="Liu Y."/>
            <person name="Malik S.B."/>
            <person name="Maier U.G."/>
            <person name="McRose D."/>
            <person name="Mock T."/>
            <person name="Neilson J.A."/>
            <person name="Onodera N.T."/>
            <person name="Poole A.M."/>
            <person name="Pritham E.J."/>
            <person name="Richards T.A."/>
            <person name="Rocap G."/>
            <person name="Roy S.W."/>
            <person name="Sarai C."/>
            <person name="Schaack S."/>
            <person name="Shirato S."/>
            <person name="Slamovits C.H."/>
            <person name="Spencer D.F."/>
            <person name="Suzuki S."/>
            <person name="Worden A.Z."/>
            <person name="Zauner S."/>
            <person name="Barry K."/>
            <person name="Bell C."/>
            <person name="Bharti A.K."/>
            <person name="Crow J.A."/>
            <person name="Grimwood J."/>
            <person name="Kramer R."/>
            <person name="Lindquist E."/>
            <person name="Lucas S."/>
            <person name="Salamov A."/>
            <person name="McFadden G.I."/>
            <person name="Lane C.E."/>
            <person name="Keeling P.J."/>
            <person name="Gray M.W."/>
            <person name="Grigoriev I.V."/>
            <person name="Archibald J.M."/>
        </authorList>
    </citation>
    <scope>NUCLEOTIDE SEQUENCE</scope>
    <source>
        <strain evidence="5 7">CCMP2712</strain>
    </source>
</reference>
<reference evidence="7" key="2">
    <citation type="submission" date="2012-11" db="EMBL/GenBank/DDBJ databases">
        <authorList>
            <person name="Kuo A."/>
            <person name="Curtis B.A."/>
            <person name="Tanifuji G."/>
            <person name="Burki F."/>
            <person name="Gruber A."/>
            <person name="Irimia M."/>
            <person name="Maruyama S."/>
            <person name="Arias M.C."/>
            <person name="Ball S.G."/>
            <person name="Gile G.H."/>
            <person name="Hirakawa Y."/>
            <person name="Hopkins J.F."/>
            <person name="Rensing S.A."/>
            <person name="Schmutz J."/>
            <person name="Symeonidi A."/>
            <person name="Elias M."/>
            <person name="Eveleigh R.J."/>
            <person name="Herman E.K."/>
            <person name="Klute M.J."/>
            <person name="Nakayama T."/>
            <person name="Obornik M."/>
            <person name="Reyes-Prieto A."/>
            <person name="Armbrust E.V."/>
            <person name="Aves S.J."/>
            <person name="Beiko R.G."/>
            <person name="Coutinho P."/>
            <person name="Dacks J.B."/>
            <person name="Durnford D.G."/>
            <person name="Fast N.M."/>
            <person name="Green B.R."/>
            <person name="Grisdale C."/>
            <person name="Hempe F."/>
            <person name="Henrissat B."/>
            <person name="Hoppner M.P."/>
            <person name="Ishida K.-I."/>
            <person name="Kim E."/>
            <person name="Koreny L."/>
            <person name="Kroth P.G."/>
            <person name="Liu Y."/>
            <person name="Malik S.-B."/>
            <person name="Maier U.G."/>
            <person name="McRose D."/>
            <person name="Mock T."/>
            <person name="Neilson J.A."/>
            <person name="Onodera N.T."/>
            <person name="Poole A.M."/>
            <person name="Pritham E.J."/>
            <person name="Richards T.A."/>
            <person name="Rocap G."/>
            <person name="Roy S.W."/>
            <person name="Sarai C."/>
            <person name="Schaack S."/>
            <person name="Shirato S."/>
            <person name="Slamovits C.H."/>
            <person name="Spencer D.F."/>
            <person name="Suzuki S."/>
            <person name="Worden A.Z."/>
            <person name="Zauner S."/>
            <person name="Barry K."/>
            <person name="Bell C."/>
            <person name="Bharti A.K."/>
            <person name="Crow J.A."/>
            <person name="Grimwood J."/>
            <person name="Kramer R."/>
            <person name="Lindquist E."/>
            <person name="Lucas S."/>
            <person name="Salamov A."/>
            <person name="McFadden G.I."/>
            <person name="Lane C.E."/>
            <person name="Keeling P.J."/>
            <person name="Gray M.W."/>
            <person name="Grigoriev I.V."/>
            <person name="Archibald J.M."/>
        </authorList>
    </citation>
    <scope>NUCLEOTIDE SEQUENCE</scope>
    <source>
        <strain evidence="7">CCMP2712</strain>
    </source>
</reference>
<dbReference type="RefSeq" id="XP_005820051.1">
    <property type="nucleotide sequence ID" value="XM_005819994.1"/>
</dbReference>
<dbReference type="SMART" id="SM00343">
    <property type="entry name" value="ZnF_C2HC"/>
    <property type="match status" value="1"/>
</dbReference>
<feature type="region of interest" description="Disordered" evidence="3">
    <location>
        <begin position="66"/>
        <end position="92"/>
    </location>
</feature>
<dbReference type="SUPFAM" id="SSF57756">
    <property type="entry name" value="Retrovirus zinc finger-like domains"/>
    <property type="match status" value="1"/>
</dbReference>
<evidence type="ECO:0000313" key="7">
    <source>
        <dbReference type="Proteomes" id="UP000011087"/>
    </source>
</evidence>
<evidence type="ECO:0000313" key="5">
    <source>
        <dbReference type="EMBL" id="EKX33071.1"/>
    </source>
</evidence>
<gene>
    <name evidence="5" type="ORF">GUITHDRAFT_120730</name>
</gene>
<name>L1I9Z0_GUITC</name>
<dbReference type="PaxDb" id="55529-EKX33071"/>
<dbReference type="InterPro" id="IPR001878">
    <property type="entry name" value="Znf_CCHC"/>
</dbReference>
<evidence type="ECO:0000259" key="4">
    <source>
        <dbReference type="PROSITE" id="PS50158"/>
    </source>
</evidence>
<accession>L1I9Z0</accession>
<proteinExistence type="predicted"/>
<feature type="coiled-coil region" evidence="2">
    <location>
        <begin position="127"/>
        <end position="172"/>
    </location>
</feature>
<organism evidence="5">
    <name type="scientific">Guillardia theta (strain CCMP2712)</name>
    <name type="common">Cryptophyte</name>
    <dbReference type="NCBI Taxonomy" id="905079"/>
    <lineage>
        <taxon>Eukaryota</taxon>
        <taxon>Cryptophyceae</taxon>
        <taxon>Pyrenomonadales</taxon>
        <taxon>Geminigeraceae</taxon>
        <taxon>Guillardia</taxon>
    </lineage>
</organism>
<dbReference type="InterPro" id="IPR036875">
    <property type="entry name" value="Znf_CCHC_sf"/>
</dbReference>
<dbReference type="Proteomes" id="UP000011087">
    <property type="component" value="Unassembled WGS sequence"/>
</dbReference>
<dbReference type="GO" id="GO:0003676">
    <property type="term" value="F:nucleic acid binding"/>
    <property type="evidence" value="ECO:0007669"/>
    <property type="project" value="InterPro"/>
</dbReference>
<dbReference type="Pfam" id="PF00098">
    <property type="entry name" value="zf-CCHC"/>
    <property type="match status" value="1"/>
</dbReference>
<dbReference type="EnsemblProtists" id="EKX33071">
    <property type="protein sequence ID" value="EKX33071"/>
    <property type="gene ID" value="GUITHDRAFT_120730"/>
</dbReference>
<evidence type="ECO:0000313" key="6">
    <source>
        <dbReference type="EnsemblProtists" id="EKX33071"/>
    </source>
</evidence>
<keyword evidence="1" id="KW-0862">Zinc</keyword>
<dbReference type="PROSITE" id="PS50158">
    <property type="entry name" value="ZF_CCHC"/>
    <property type="match status" value="1"/>
</dbReference>
<feature type="domain" description="CCHC-type" evidence="4">
    <location>
        <begin position="360"/>
        <end position="375"/>
    </location>
</feature>
<dbReference type="GO" id="GO:0008270">
    <property type="term" value="F:zinc ion binding"/>
    <property type="evidence" value="ECO:0007669"/>
    <property type="project" value="UniProtKB-KW"/>
</dbReference>
<reference evidence="6" key="3">
    <citation type="submission" date="2016-03" db="UniProtKB">
        <authorList>
            <consortium name="EnsemblProtists"/>
        </authorList>
    </citation>
    <scope>IDENTIFICATION</scope>
</reference>
<feature type="compositionally biased region" description="Basic and acidic residues" evidence="3">
    <location>
        <begin position="81"/>
        <end position="90"/>
    </location>
</feature>
<protein>
    <recommendedName>
        <fullName evidence="4">CCHC-type domain-containing protein</fullName>
    </recommendedName>
</protein>
<dbReference type="GeneID" id="17289816"/>